<dbReference type="RefSeq" id="WP_147083768.1">
    <property type="nucleotide sequence ID" value="NZ_VOQR01000001.1"/>
</dbReference>
<dbReference type="Proteomes" id="UP000321250">
    <property type="component" value="Unassembled WGS sequence"/>
</dbReference>
<dbReference type="Gene3D" id="3.10.450.530">
    <property type="entry name" value="Ribonuclease toxin, BrnT, of type II toxin-antitoxin system"/>
    <property type="match status" value="1"/>
</dbReference>
<comment type="caution">
    <text evidence="1">The sequence shown here is derived from an EMBL/GenBank/DDBJ whole genome shotgun (WGS) entry which is preliminary data.</text>
</comment>
<proteinExistence type="predicted"/>
<evidence type="ECO:0000313" key="2">
    <source>
        <dbReference type="Proteomes" id="UP000321250"/>
    </source>
</evidence>
<dbReference type="Pfam" id="PF04365">
    <property type="entry name" value="BrnT_toxin"/>
    <property type="match status" value="1"/>
</dbReference>
<dbReference type="OrthoDB" id="9798158at2"/>
<dbReference type="InterPro" id="IPR038573">
    <property type="entry name" value="BrnT_sf"/>
</dbReference>
<reference evidence="1 2" key="1">
    <citation type="journal article" date="2013" name="Antonie Van Leeuwenhoek">
        <title>Sphingomonas ginsenosidivorax sp. nov., with the ability to transform ginsenosides.</title>
        <authorList>
            <person name="Jin X.F."/>
            <person name="Kim J.K."/>
            <person name="Liu Q.M."/>
            <person name="Kang M.S."/>
            <person name="He D."/>
            <person name="Jin F.X."/>
            <person name="Kim S.C."/>
            <person name="Im W.T."/>
        </authorList>
    </citation>
    <scope>NUCLEOTIDE SEQUENCE [LARGE SCALE GENOMIC DNA]</scope>
    <source>
        <strain evidence="1 2">KHI67</strain>
    </source>
</reference>
<name>A0A5C6UJ90_9SPHN</name>
<accession>A0A5C6UJ90</accession>
<keyword evidence="2" id="KW-1185">Reference proteome</keyword>
<organism evidence="1 2">
    <name type="scientific">Sphingomonas ginsenosidivorax</name>
    <dbReference type="NCBI Taxonomy" id="862135"/>
    <lineage>
        <taxon>Bacteria</taxon>
        <taxon>Pseudomonadati</taxon>
        <taxon>Pseudomonadota</taxon>
        <taxon>Alphaproteobacteria</taxon>
        <taxon>Sphingomonadales</taxon>
        <taxon>Sphingomonadaceae</taxon>
        <taxon>Sphingomonas</taxon>
    </lineage>
</organism>
<gene>
    <name evidence="1" type="ORF">FSB78_17210</name>
</gene>
<dbReference type="AlphaFoldDB" id="A0A5C6UJ90"/>
<dbReference type="InterPro" id="IPR007460">
    <property type="entry name" value="BrnT_toxin"/>
</dbReference>
<dbReference type="EMBL" id="VOQR01000001">
    <property type="protein sequence ID" value="TXC72494.1"/>
    <property type="molecule type" value="Genomic_DNA"/>
</dbReference>
<evidence type="ECO:0000313" key="1">
    <source>
        <dbReference type="EMBL" id="TXC72494.1"/>
    </source>
</evidence>
<sequence>MEIEFDPLKRALTLADRGIDFADAQTVFDGPVFEFEDTRFAYPEPYFATYGLLGERLVAVIWTETDTDRRVISTRKANDREYARYRHRLA</sequence>
<protein>
    <submittedName>
        <fullName evidence="1">BrnT family toxin</fullName>
    </submittedName>
</protein>